<dbReference type="InterPro" id="IPR039552">
    <property type="entry name" value="IS66_C"/>
</dbReference>
<proteinExistence type="predicted"/>
<dbReference type="PANTHER" id="PTHR33678:SF2">
    <property type="match status" value="1"/>
</dbReference>
<evidence type="ECO:0000313" key="4">
    <source>
        <dbReference type="Proteomes" id="UP000460257"/>
    </source>
</evidence>
<gene>
    <name evidence="3" type="ORF">FRC54_02070</name>
</gene>
<dbReference type="Proteomes" id="UP000460257">
    <property type="component" value="Unassembled WGS sequence"/>
</dbReference>
<reference evidence="3" key="1">
    <citation type="journal article" date="2020" name="Appl. Environ. Microbiol.">
        <title>Medium-Chain Fatty Acid Synthesis by 'Candidatus Weimeria bifida' gen. nov., sp. nov., and 'Candidatus Pseudoramibacter fermentans' sp. nov.</title>
        <authorList>
            <person name="Scarborough M.J."/>
            <person name="Myers K.S."/>
            <person name="Donohue T.J."/>
            <person name="Noguera D.R."/>
        </authorList>
    </citation>
    <scope>NUCLEOTIDE SEQUENCE</scope>
    <source>
        <strain evidence="3">LCO1.1</strain>
    </source>
</reference>
<dbReference type="AlphaFoldDB" id="A0A6N7IYT3"/>
<organism evidence="3 4">
    <name type="scientific">Candidatus Weimeria bifida</name>
    <dbReference type="NCBI Taxonomy" id="2599074"/>
    <lineage>
        <taxon>Bacteria</taxon>
        <taxon>Bacillati</taxon>
        <taxon>Bacillota</taxon>
        <taxon>Clostridia</taxon>
        <taxon>Lachnospirales</taxon>
        <taxon>Lachnospiraceae</taxon>
        <taxon>Candidatus Weimeria</taxon>
    </lineage>
</organism>
<sequence>MAGWLISVYRYYLKPVHLTMKKQLIKSKLLHCDETPFVMPKKSKQYMWVLHSPGKGGGPPIYLYEYLGARNGEVIQDYLEGYKGILVTDGYQPYHTIMKNSNDITVAGCYSHVRRKFAEIVKAAKKGEKLTPAQEIAAEAVKRIDQFYHLDNKFKESSDEERLKNRQENIRPLVEDFFAWVKTFDSKTISSTKLRAALNYAKNQEYYLKTFLDHPEVPLDNNDAERSIRKFCVGKHNWHIIDSVNGASASALYYSIAETAKANGLKPYEYMRYLISELIKYPREKVPGDELEKLMPWSESIPDICRKKKNKKK</sequence>
<evidence type="ECO:0000259" key="2">
    <source>
        <dbReference type="Pfam" id="PF13817"/>
    </source>
</evidence>
<name>A0A6N7IYT3_9FIRM</name>
<dbReference type="InterPro" id="IPR004291">
    <property type="entry name" value="Transposase_IS66_central"/>
</dbReference>
<dbReference type="PANTHER" id="PTHR33678">
    <property type="entry name" value="BLL1576 PROTEIN"/>
    <property type="match status" value="1"/>
</dbReference>
<dbReference type="EMBL" id="VOGC01000002">
    <property type="protein sequence ID" value="MQN00766.1"/>
    <property type="molecule type" value="Genomic_DNA"/>
</dbReference>
<feature type="domain" description="Transposase IS66 central" evidence="1">
    <location>
        <begin position="1"/>
        <end position="248"/>
    </location>
</feature>
<feature type="domain" description="Transposase IS66 C-terminal" evidence="2">
    <location>
        <begin position="255"/>
        <end position="297"/>
    </location>
</feature>
<dbReference type="Pfam" id="PF03050">
    <property type="entry name" value="DDE_Tnp_IS66"/>
    <property type="match status" value="1"/>
</dbReference>
<dbReference type="NCBIfam" id="NF033517">
    <property type="entry name" value="transpos_IS66"/>
    <property type="match status" value="1"/>
</dbReference>
<keyword evidence="4" id="KW-1185">Reference proteome</keyword>
<dbReference type="InterPro" id="IPR052344">
    <property type="entry name" value="Transposase-related"/>
</dbReference>
<evidence type="ECO:0000259" key="1">
    <source>
        <dbReference type="Pfam" id="PF03050"/>
    </source>
</evidence>
<dbReference type="Pfam" id="PF13817">
    <property type="entry name" value="DDE_Tnp_IS66_C"/>
    <property type="match status" value="1"/>
</dbReference>
<comment type="caution">
    <text evidence="3">The sequence shown here is derived from an EMBL/GenBank/DDBJ whole genome shotgun (WGS) entry which is preliminary data.</text>
</comment>
<protein>
    <submittedName>
        <fullName evidence="3">IS66 family transposase</fullName>
    </submittedName>
</protein>
<accession>A0A6N7IYT3</accession>
<evidence type="ECO:0000313" key="3">
    <source>
        <dbReference type="EMBL" id="MQN00766.1"/>
    </source>
</evidence>